<evidence type="ECO:0000313" key="3">
    <source>
        <dbReference type="Proteomes" id="UP001225378"/>
    </source>
</evidence>
<dbReference type="Proteomes" id="UP001225378">
    <property type="component" value="Chromosome"/>
</dbReference>
<feature type="transmembrane region" description="Helical" evidence="1">
    <location>
        <begin position="372"/>
        <end position="393"/>
    </location>
</feature>
<organism evidence="2 3">
    <name type="scientific">Methylomarinum roseum</name>
    <dbReference type="NCBI Taxonomy" id="3067653"/>
    <lineage>
        <taxon>Bacteria</taxon>
        <taxon>Pseudomonadati</taxon>
        <taxon>Pseudomonadota</taxon>
        <taxon>Gammaproteobacteria</taxon>
        <taxon>Methylococcales</taxon>
        <taxon>Methylococcaceae</taxon>
        <taxon>Methylomarinum</taxon>
    </lineage>
</organism>
<dbReference type="AlphaFoldDB" id="A0AAU7NUK1"/>
<gene>
    <name evidence="2" type="ORF">Q9L42_000770</name>
</gene>
<evidence type="ECO:0000256" key="1">
    <source>
        <dbReference type="SAM" id="Phobius"/>
    </source>
</evidence>
<dbReference type="SUPFAM" id="SSF53098">
    <property type="entry name" value="Ribonuclease H-like"/>
    <property type="match status" value="1"/>
</dbReference>
<proteinExistence type="predicted"/>
<evidence type="ECO:0000313" key="2">
    <source>
        <dbReference type="EMBL" id="XBS20695.1"/>
    </source>
</evidence>
<accession>A0AAU7NUK1</accession>
<dbReference type="InterPro" id="IPR012337">
    <property type="entry name" value="RNaseH-like_sf"/>
</dbReference>
<keyword evidence="1" id="KW-0812">Transmembrane</keyword>
<dbReference type="KEGG" id="mech:Q9L42_000770"/>
<sequence>MAYPFSETETFTHSALIDQIRQVFETFPDGRSGNGVYRKYSMSDAALSAFSVFFLQSPSFLEYQRTMQKERGKNNAQSLFGVYQIPSDNQIRNLLDAVSPDALWPLYRWLMRALEEQGKLNEFQVLDDSILVALDGVEYFSSQKIQCACCSTKTLKTGIVQYSHSAVTPVIVSPHQADVIPLAPEFIAPQDGGDKQDYELAAARRWLEREAGHLPRNVTFLGDDLYCKQPFCDYLKQLGRHFILVCKPESHKTLYEWVEDFQRLGQVEILEKRRWTGKQHLTERYRFAHQVPLRDSDDALLVNWCELEITDEKGQCVYRNAFATDHAINAQNVADIVSAGRARWKVENENNNTLKTKGYHFTHNFGHGKKHLAALLASLIILAFLVHTVLQWFDQCYRLLRRELPSRKTFFDDVRALTRYVCFDNWQNLMEFMLDGLNIPIPPNSDSG</sequence>
<protein>
    <submittedName>
        <fullName evidence="2">ISNCY family transposase</fullName>
    </submittedName>
</protein>
<keyword evidence="3" id="KW-1185">Reference proteome</keyword>
<name>A0AAU7NUK1_9GAMM</name>
<reference evidence="2 3" key="1">
    <citation type="journal article" date="2024" name="Microbiology">
        <title>Methylomarinum rosea sp. nov., a novel halophilic methanotrophic bacterium from the hypersaline Lake Elton.</title>
        <authorList>
            <person name="Suleimanov R.Z."/>
            <person name="Oshkin I.Y."/>
            <person name="Danilova O.V."/>
            <person name="Suzina N.E."/>
            <person name="Dedysh S.N."/>
        </authorList>
    </citation>
    <scope>NUCLEOTIDE SEQUENCE [LARGE SCALE GENOMIC DNA]</scope>
    <source>
        <strain evidence="2 3">Ch1-1</strain>
    </source>
</reference>
<keyword evidence="1" id="KW-1133">Transmembrane helix</keyword>
<keyword evidence="1" id="KW-0472">Membrane</keyword>
<dbReference type="EMBL" id="CP157743">
    <property type="protein sequence ID" value="XBS20695.1"/>
    <property type="molecule type" value="Genomic_DNA"/>
</dbReference>